<accession>A0A9D2AFD0</accession>
<keyword evidence="2" id="KW-0040">ANK repeat</keyword>
<evidence type="ECO:0008006" key="5">
    <source>
        <dbReference type="Google" id="ProtNLM"/>
    </source>
</evidence>
<dbReference type="InterPro" id="IPR036770">
    <property type="entry name" value="Ankyrin_rpt-contain_sf"/>
</dbReference>
<organism evidence="3 4">
    <name type="scientific">Candidatus Allofournierella pullicola</name>
    <dbReference type="NCBI Taxonomy" id="2838596"/>
    <lineage>
        <taxon>Bacteria</taxon>
        <taxon>Bacillati</taxon>
        <taxon>Bacillota</taxon>
        <taxon>Clostridia</taxon>
        <taxon>Eubacteriales</taxon>
        <taxon>Oscillospiraceae</taxon>
        <taxon>Allofournierella</taxon>
    </lineage>
</organism>
<evidence type="ECO:0000256" key="2">
    <source>
        <dbReference type="ARBA" id="ARBA00023043"/>
    </source>
</evidence>
<sequence>MRITDIFDAVRDATYSDFRKFYTGDPNLFHKYTGLSLFQLLFVNDHNTDEKIKMIRFLISEGADVNFKSPKDQRNALHIFYFSVMRPDPQYILKVTQLLVEAGVDINAKDKYGAIPLNYAITVVKLPTETAMPVYQYLIDHGSNIYEKDNFGKACIDYAKEFSWRNDLVSLMEGTES</sequence>
<proteinExistence type="predicted"/>
<evidence type="ECO:0000313" key="3">
    <source>
        <dbReference type="EMBL" id="HIX06835.1"/>
    </source>
</evidence>
<dbReference type="InterPro" id="IPR051637">
    <property type="entry name" value="Ank_repeat_dom-contain_49"/>
</dbReference>
<dbReference type="PANTHER" id="PTHR24180:SF45">
    <property type="entry name" value="POLY [ADP-RIBOSE] POLYMERASE TANKYRASE"/>
    <property type="match status" value="1"/>
</dbReference>
<dbReference type="EMBL" id="DXFW01000040">
    <property type="protein sequence ID" value="HIX06835.1"/>
    <property type="molecule type" value="Genomic_DNA"/>
</dbReference>
<dbReference type="AlphaFoldDB" id="A0A9D2AFD0"/>
<protein>
    <recommendedName>
        <fullName evidence="5">Ankyrin repeats (3 copies)</fullName>
    </recommendedName>
</protein>
<evidence type="ECO:0000313" key="4">
    <source>
        <dbReference type="Proteomes" id="UP000824193"/>
    </source>
</evidence>
<name>A0A9D2AFD0_9FIRM</name>
<dbReference type="PANTHER" id="PTHR24180">
    <property type="entry name" value="CYCLIN-DEPENDENT KINASE INHIBITOR 2C-RELATED"/>
    <property type="match status" value="1"/>
</dbReference>
<evidence type="ECO:0000256" key="1">
    <source>
        <dbReference type="ARBA" id="ARBA00022737"/>
    </source>
</evidence>
<reference evidence="3" key="2">
    <citation type="submission" date="2021-04" db="EMBL/GenBank/DDBJ databases">
        <authorList>
            <person name="Gilroy R."/>
        </authorList>
    </citation>
    <scope>NUCLEOTIDE SEQUENCE</scope>
    <source>
        <strain evidence="3">2239</strain>
    </source>
</reference>
<gene>
    <name evidence="3" type="ORF">H9865_12175</name>
</gene>
<dbReference type="SUPFAM" id="SSF48403">
    <property type="entry name" value="Ankyrin repeat"/>
    <property type="match status" value="1"/>
</dbReference>
<keyword evidence="1" id="KW-0677">Repeat</keyword>
<dbReference type="Gene3D" id="1.25.40.20">
    <property type="entry name" value="Ankyrin repeat-containing domain"/>
    <property type="match status" value="1"/>
</dbReference>
<reference evidence="3" key="1">
    <citation type="journal article" date="2021" name="PeerJ">
        <title>Extensive microbial diversity within the chicken gut microbiome revealed by metagenomics and culture.</title>
        <authorList>
            <person name="Gilroy R."/>
            <person name="Ravi A."/>
            <person name="Getino M."/>
            <person name="Pursley I."/>
            <person name="Horton D.L."/>
            <person name="Alikhan N.F."/>
            <person name="Baker D."/>
            <person name="Gharbi K."/>
            <person name="Hall N."/>
            <person name="Watson M."/>
            <person name="Adriaenssens E.M."/>
            <person name="Foster-Nyarko E."/>
            <person name="Jarju S."/>
            <person name="Secka A."/>
            <person name="Antonio M."/>
            <person name="Oren A."/>
            <person name="Chaudhuri R.R."/>
            <person name="La Ragione R."/>
            <person name="Hildebrand F."/>
            <person name="Pallen M.J."/>
        </authorList>
    </citation>
    <scope>NUCLEOTIDE SEQUENCE</scope>
    <source>
        <strain evidence="3">2239</strain>
    </source>
</reference>
<dbReference type="Proteomes" id="UP000824193">
    <property type="component" value="Unassembled WGS sequence"/>
</dbReference>
<comment type="caution">
    <text evidence="3">The sequence shown here is derived from an EMBL/GenBank/DDBJ whole genome shotgun (WGS) entry which is preliminary data.</text>
</comment>